<dbReference type="Gene3D" id="3.40.50.620">
    <property type="entry name" value="HUPs"/>
    <property type="match status" value="1"/>
</dbReference>
<keyword evidence="3" id="KW-0067">ATP-binding</keyword>
<evidence type="ECO:0000256" key="1">
    <source>
        <dbReference type="ARBA" id="ARBA00022679"/>
    </source>
</evidence>
<proteinExistence type="predicted"/>
<dbReference type="GO" id="GO:0008033">
    <property type="term" value="P:tRNA processing"/>
    <property type="evidence" value="ECO:0007669"/>
    <property type="project" value="InterPro"/>
</dbReference>
<keyword evidence="1" id="KW-0808">Transferase</keyword>
<dbReference type="RefSeq" id="WP_353893811.1">
    <property type="nucleotide sequence ID" value="NZ_CP159485.1"/>
</dbReference>
<dbReference type="InterPro" id="IPR014729">
    <property type="entry name" value="Rossmann-like_a/b/a_fold"/>
</dbReference>
<organism evidence="3">
    <name type="scientific">Proteinivorax hydrogeniformans</name>
    <dbReference type="NCBI Taxonomy" id="1826727"/>
    <lineage>
        <taxon>Bacteria</taxon>
        <taxon>Bacillati</taxon>
        <taxon>Bacillota</taxon>
        <taxon>Clostridia</taxon>
        <taxon>Eubacteriales</taxon>
        <taxon>Proteinivoracaceae</taxon>
        <taxon>Proteinivorax</taxon>
    </lineage>
</organism>
<dbReference type="AlphaFoldDB" id="A0AAU8HV62"/>
<name>A0AAU8HV62_9FIRM</name>
<protein>
    <submittedName>
        <fullName evidence="3">ATP-binding protein</fullName>
    </submittedName>
</protein>
<feature type="domain" description="tRNA(Ile)-lysidine/2-thiocytidine synthase N-terminal" evidence="2">
    <location>
        <begin position="31"/>
        <end position="213"/>
    </location>
</feature>
<dbReference type="CDD" id="cd24138">
    <property type="entry name" value="TtcA-like"/>
    <property type="match status" value="1"/>
</dbReference>
<dbReference type="GO" id="GO:0005524">
    <property type="term" value="F:ATP binding"/>
    <property type="evidence" value="ECO:0007669"/>
    <property type="project" value="UniProtKB-KW"/>
</dbReference>
<evidence type="ECO:0000259" key="2">
    <source>
        <dbReference type="Pfam" id="PF01171"/>
    </source>
</evidence>
<dbReference type="PANTHER" id="PTHR43686:SF1">
    <property type="entry name" value="AMINOTRAN_5 DOMAIN-CONTAINING PROTEIN"/>
    <property type="match status" value="1"/>
</dbReference>
<accession>A0AAU8HV62</accession>
<reference evidence="3" key="1">
    <citation type="journal article" date="2018" name="Antonie Van Leeuwenhoek">
        <title>Proteinivorax hydrogeniformans sp. nov., an anaerobic, haloalkaliphilic bacterium fermenting proteinaceous compounds with high hydrogen production.</title>
        <authorList>
            <person name="Boltyanskaya Y."/>
            <person name="Detkova E."/>
            <person name="Pimenov N."/>
            <person name="Kevbrin V."/>
        </authorList>
    </citation>
    <scope>NUCLEOTIDE SEQUENCE</scope>
    <source>
        <strain evidence="3">Z-710</strain>
    </source>
</reference>
<dbReference type="Pfam" id="PF01171">
    <property type="entry name" value="ATP_bind_3"/>
    <property type="match status" value="1"/>
</dbReference>
<sequence>MDLSVKKSDKHFLTPTRKWVEEYNLIEPNDKIAVGLSGGKDSSTLFYILTVLKKQFPFDFELVPITLDMGFDAEVDLVPLKKFVSELEYDLIVEPTDIAKIIFDIRQEKNPCSLCANLRRGALNNIAKDYGCNKVALGHHLDDGIETFFMNLLYNSKMAIFKPKTYLDRKDITVIRPLLAVEEKSIKNIINAKNIPVIHNPCPADKNTKREEIKELVNELSKKYPKIRTQFLKGAKTIDIGEFWLPPRF</sequence>
<dbReference type="PIRSF" id="PIRSF004976">
    <property type="entry name" value="ATPase_YdaO"/>
    <property type="match status" value="1"/>
</dbReference>
<gene>
    <name evidence="3" type="ORF">PRVXH_000574</name>
</gene>
<dbReference type="PANTHER" id="PTHR43686">
    <property type="entry name" value="SULFURTRANSFERASE-RELATED"/>
    <property type="match status" value="1"/>
</dbReference>
<evidence type="ECO:0000313" key="3">
    <source>
        <dbReference type="EMBL" id="XCI29263.1"/>
    </source>
</evidence>
<dbReference type="EMBL" id="CP159485">
    <property type="protein sequence ID" value="XCI29263.1"/>
    <property type="molecule type" value="Genomic_DNA"/>
</dbReference>
<dbReference type="InterPro" id="IPR035107">
    <property type="entry name" value="tRNA_thiolation_TtcA_Ctu1"/>
</dbReference>
<dbReference type="SUPFAM" id="SSF52402">
    <property type="entry name" value="Adenine nucleotide alpha hydrolases-like"/>
    <property type="match status" value="1"/>
</dbReference>
<reference evidence="3" key="2">
    <citation type="submission" date="2024-06" db="EMBL/GenBank/DDBJ databases">
        <authorList>
            <person name="Petrova K.O."/>
            <person name="Toshchakov S.V."/>
            <person name="Boltjanskaja Y.V."/>
            <person name="Kevbrin V.V."/>
        </authorList>
    </citation>
    <scope>NUCLEOTIDE SEQUENCE</scope>
    <source>
        <strain evidence="3">Z-710</strain>
    </source>
</reference>
<dbReference type="InterPro" id="IPR011063">
    <property type="entry name" value="TilS/TtcA_N"/>
</dbReference>
<dbReference type="GO" id="GO:0016740">
    <property type="term" value="F:transferase activity"/>
    <property type="evidence" value="ECO:0007669"/>
    <property type="project" value="UniProtKB-KW"/>
</dbReference>
<keyword evidence="3" id="KW-0547">Nucleotide-binding</keyword>